<organism evidence="2 3">
    <name type="scientific">Calidithermus roseus</name>
    <dbReference type="NCBI Taxonomy" id="1644118"/>
    <lineage>
        <taxon>Bacteria</taxon>
        <taxon>Thermotogati</taxon>
        <taxon>Deinococcota</taxon>
        <taxon>Deinococci</taxon>
        <taxon>Thermales</taxon>
        <taxon>Thermaceae</taxon>
        <taxon>Calidithermus</taxon>
    </lineage>
</organism>
<gene>
    <name evidence="2" type="ORF">Mrose_03222</name>
</gene>
<accession>A0A399EE44</accession>
<reference evidence="2 3" key="1">
    <citation type="submission" date="2018-08" db="EMBL/GenBank/DDBJ databases">
        <title>Meiothermus roseus NBRC 110900 genome sequencing project.</title>
        <authorList>
            <person name="Da Costa M.S."/>
            <person name="Albuquerque L."/>
            <person name="Raposo P."/>
            <person name="Froufe H.J.C."/>
            <person name="Barroso C.S."/>
            <person name="Egas C."/>
        </authorList>
    </citation>
    <scope>NUCLEOTIDE SEQUENCE [LARGE SCALE GENOMIC DNA]</scope>
    <source>
        <strain evidence="2 3">NBRC 110900</strain>
    </source>
</reference>
<dbReference type="Proteomes" id="UP000265341">
    <property type="component" value="Unassembled WGS sequence"/>
</dbReference>
<name>A0A399EE44_9DEIN</name>
<dbReference type="EMBL" id="QWLA01000090">
    <property type="protein sequence ID" value="RIH82904.1"/>
    <property type="molecule type" value="Genomic_DNA"/>
</dbReference>
<dbReference type="SMART" id="SM00953">
    <property type="entry name" value="RES"/>
    <property type="match status" value="1"/>
</dbReference>
<dbReference type="AlphaFoldDB" id="A0A399EE44"/>
<evidence type="ECO:0000259" key="1">
    <source>
        <dbReference type="SMART" id="SM00953"/>
    </source>
</evidence>
<dbReference type="RefSeq" id="WP_119280053.1">
    <property type="nucleotide sequence ID" value="NZ_QWLA01000090.1"/>
</dbReference>
<dbReference type="InterPro" id="IPR014914">
    <property type="entry name" value="RES_dom"/>
</dbReference>
<sequence>MKRGQELKEALRGLVLWPAQGTAYRLTGLRYMASPLSVEGALKHGGRYNKKGVFGALYLADTPATALAEVQMLKLSDHRLVGVKGPPKVLVSIDYTLQAVLDLNDPGVQGALGTDPQELGDEWLLKQQRGEGVLTQELGEAAHGLGTVEALWVPSARLEGARNLVVFPDRLRPGSCLTLYDPEGLLRLTREG</sequence>
<evidence type="ECO:0000313" key="3">
    <source>
        <dbReference type="Proteomes" id="UP000265341"/>
    </source>
</evidence>
<keyword evidence="3" id="KW-1185">Reference proteome</keyword>
<dbReference type="OrthoDB" id="113286at2"/>
<comment type="caution">
    <text evidence="2">The sequence shown here is derived from an EMBL/GenBank/DDBJ whole genome shotgun (WGS) entry which is preliminary data.</text>
</comment>
<protein>
    <submittedName>
        <fullName evidence="2">RES domain protein</fullName>
    </submittedName>
</protein>
<feature type="domain" description="RES" evidence="1">
    <location>
        <begin position="35"/>
        <end position="180"/>
    </location>
</feature>
<dbReference type="Pfam" id="PF08808">
    <property type="entry name" value="RES"/>
    <property type="match status" value="1"/>
</dbReference>
<evidence type="ECO:0000313" key="2">
    <source>
        <dbReference type="EMBL" id="RIH82904.1"/>
    </source>
</evidence>
<proteinExistence type="predicted"/>